<dbReference type="EMBL" id="SDEE01000029">
    <property type="protein sequence ID" value="RXW23948.1"/>
    <property type="molecule type" value="Genomic_DNA"/>
</dbReference>
<comment type="caution">
    <text evidence="3">The sequence shown here is derived from an EMBL/GenBank/DDBJ whole genome shotgun (WGS) entry which is preliminary data.</text>
</comment>
<feature type="region of interest" description="Disordered" evidence="1">
    <location>
        <begin position="1"/>
        <end position="42"/>
    </location>
</feature>
<name>A0A4V1Q509_9AGAR</name>
<reference evidence="3 4" key="1">
    <citation type="submission" date="2019-01" db="EMBL/GenBank/DDBJ databases">
        <title>Draft genome sequence of Psathyrella aberdarensis IHI B618.</title>
        <authorList>
            <person name="Buettner E."/>
            <person name="Kellner H."/>
        </authorList>
    </citation>
    <scope>NUCLEOTIDE SEQUENCE [LARGE SCALE GENOMIC DNA]</scope>
    <source>
        <strain evidence="3 4">IHI B618</strain>
    </source>
</reference>
<evidence type="ECO:0000259" key="2">
    <source>
        <dbReference type="Pfam" id="PF20231"/>
    </source>
</evidence>
<protein>
    <recommendedName>
        <fullName evidence="2">DUF6589 domain-containing protein</fullName>
    </recommendedName>
</protein>
<accession>A0A4V1Q509</accession>
<sequence>MASKIRQKYATPTPEHPQVHKQKANNPDGPDGPGKSDSAIPDPIHKNVLRLTRDLLLIKEIVSAIKDGDIGRVEDILVDFALLFCGAGSNNYANKVLHLMYNLKLVWTPEPADIMCDTMLINVSRLPGHAMGIDRNIEHLIGYLKALFAAKGFYGQWEQCGSISASIHNLMALEKRVAASLKLNYQGSTHSAVDTRDVVLHMESKAKELKLQEIVPGQEGKLRPDLRVLGHRKMESMGLPNFNKRIEGMCSGIPASVELEVDEISPLDLETIDTSDILDL</sequence>
<gene>
    <name evidence="3" type="ORF">EST38_g1908</name>
</gene>
<dbReference type="Pfam" id="PF20231">
    <property type="entry name" value="DUF6589"/>
    <property type="match status" value="1"/>
</dbReference>
<dbReference type="Proteomes" id="UP000290288">
    <property type="component" value="Unassembled WGS sequence"/>
</dbReference>
<dbReference type="OrthoDB" id="3152464at2759"/>
<dbReference type="InterPro" id="IPR046496">
    <property type="entry name" value="DUF6589"/>
</dbReference>
<proteinExistence type="predicted"/>
<keyword evidence="4" id="KW-1185">Reference proteome</keyword>
<organism evidence="3 4">
    <name type="scientific">Candolleomyces aberdarensis</name>
    <dbReference type="NCBI Taxonomy" id="2316362"/>
    <lineage>
        <taxon>Eukaryota</taxon>
        <taxon>Fungi</taxon>
        <taxon>Dikarya</taxon>
        <taxon>Basidiomycota</taxon>
        <taxon>Agaricomycotina</taxon>
        <taxon>Agaricomycetes</taxon>
        <taxon>Agaricomycetidae</taxon>
        <taxon>Agaricales</taxon>
        <taxon>Agaricineae</taxon>
        <taxon>Psathyrellaceae</taxon>
        <taxon>Candolleomyces</taxon>
    </lineage>
</organism>
<evidence type="ECO:0000256" key="1">
    <source>
        <dbReference type="SAM" id="MobiDB-lite"/>
    </source>
</evidence>
<dbReference type="AlphaFoldDB" id="A0A4V1Q509"/>
<dbReference type="STRING" id="2316362.A0A4V1Q509"/>
<evidence type="ECO:0000313" key="3">
    <source>
        <dbReference type="EMBL" id="RXW23948.1"/>
    </source>
</evidence>
<feature type="domain" description="DUF6589" evidence="2">
    <location>
        <begin position="1"/>
        <end position="190"/>
    </location>
</feature>
<evidence type="ECO:0000313" key="4">
    <source>
        <dbReference type="Proteomes" id="UP000290288"/>
    </source>
</evidence>